<gene>
    <name evidence="1" type="ORF">IAB19_07970</name>
</gene>
<reference evidence="1" key="2">
    <citation type="journal article" date="2021" name="PeerJ">
        <title>Extensive microbial diversity within the chicken gut microbiome revealed by metagenomics and culture.</title>
        <authorList>
            <person name="Gilroy R."/>
            <person name="Ravi A."/>
            <person name="Getino M."/>
            <person name="Pursley I."/>
            <person name="Horton D.L."/>
            <person name="Alikhan N.F."/>
            <person name="Baker D."/>
            <person name="Gharbi K."/>
            <person name="Hall N."/>
            <person name="Watson M."/>
            <person name="Adriaenssens E.M."/>
            <person name="Foster-Nyarko E."/>
            <person name="Jarju S."/>
            <person name="Secka A."/>
            <person name="Antonio M."/>
            <person name="Oren A."/>
            <person name="Chaudhuri R.R."/>
            <person name="La Ragione R."/>
            <person name="Hildebrand F."/>
            <person name="Pallen M.J."/>
        </authorList>
    </citation>
    <scope>NUCLEOTIDE SEQUENCE</scope>
    <source>
        <strain evidence="1">17213</strain>
    </source>
</reference>
<evidence type="ECO:0000313" key="2">
    <source>
        <dbReference type="Proteomes" id="UP000823631"/>
    </source>
</evidence>
<proteinExistence type="predicted"/>
<dbReference type="SUPFAM" id="SSF51735">
    <property type="entry name" value="NAD(P)-binding Rossmann-fold domains"/>
    <property type="match status" value="1"/>
</dbReference>
<comment type="caution">
    <text evidence="1">The sequence shown here is derived from an EMBL/GenBank/DDBJ whole genome shotgun (WGS) entry which is preliminary data.</text>
</comment>
<dbReference type="PANTHER" id="PTHR11092:SF0">
    <property type="entry name" value="EPIMERASE FAMILY PROTEIN SDR39U1"/>
    <property type="match status" value="1"/>
</dbReference>
<accession>A0A9D9DD97</accession>
<organism evidence="1 2">
    <name type="scientific">Candidatus Avisuccinivibrio stercorigallinarum</name>
    <dbReference type="NCBI Taxonomy" id="2840704"/>
    <lineage>
        <taxon>Bacteria</taxon>
        <taxon>Pseudomonadati</taxon>
        <taxon>Pseudomonadota</taxon>
        <taxon>Gammaproteobacteria</taxon>
        <taxon>Aeromonadales</taxon>
        <taxon>Succinivibrionaceae</taxon>
        <taxon>Succinivibrionaceae incertae sedis</taxon>
        <taxon>Candidatus Avisuccinivibrio</taxon>
    </lineage>
</organism>
<name>A0A9D9DD97_9GAMM</name>
<dbReference type="Gene3D" id="3.40.50.720">
    <property type="entry name" value="NAD(P)-binding Rossmann-like Domain"/>
    <property type="match status" value="1"/>
</dbReference>
<dbReference type="EMBL" id="JADINH010000168">
    <property type="protein sequence ID" value="MBO8416298.1"/>
    <property type="molecule type" value="Genomic_DNA"/>
</dbReference>
<sequence length="320" mass="34727">MHYIIAGASGLVGQALLRELQQHSQDSSDHHPDAADLKITLLSRSEAKLNKLKSRFADLTAQGFTYRQLQEIIKKTPAPAPDNPHPVLDLNGAVFINLAGESIAKKRLGNARLQELLSSRLAVINLCQELIKAGCGTPALFVQAGSLSILRDDDIEQDGSETAGHAIAGILKQLEAAVRELPCPALILRLPIVLSENALFCRLLRTLPPIALLDGSNYLPAASVRDCARALLFSAEHHLTGAINVSPPSYFTARALLKAAAGEHRLLPPMPVLRLMLRLAALFDLRALLLLENKKVRAQRLTGLGFKFEHLTLEACLSSH</sequence>
<evidence type="ECO:0000313" key="1">
    <source>
        <dbReference type="EMBL" id="MBO8416298.1"/>
    </source>
</evidence>
<protein>
    <submittedName>
        <fullName evidence="1">DUF1731 domain-containing protein</fullName>
    </submittedName>
</protein>
<dbReference type="InterPro" id="IPR036291">
    <property type="entry name" value="NAD(P)-bd_dom_sf"/>
</dbReference>
<dbReference type="Proteomes" id="UP000823631">
    <property type="component" value="Unassembled WGS sequence"/>
</dbReference>
<dbReference type="PANTHER" id="PTHR11092">
    <property type="entry name" value="SUGAR NUCLEOTIDE EPIMERASE RELATED"/>
    <property type="match status" value="1"/>
</dbReference>
<dbReference type="AlphaFoldDB" id="A0A9D9DD97"/>
<reference evidence="1" key="1">
    <citation type="submission" date="2020-10" db="EMBL/GenBank/DDBJ databases">
        <authorList>
            <person name="Gilroy R."/>
        </authorList>
    </citation>
    <scope>NUCLEOTIDE SEQUENCE</scope>
    <source>
        <strain evidence="1">17213</strain>
    </source>
</reference>